<keyword evidence="3 8" id="KW-0813">Transport</keyword>
<reference evidence="9 10" key="1">
    <citation type="submission" date="2019-03" db="EMBL/GenBank/DDBJ databases">
        <title>Genomic Encyclopedia of Type Strains, Phase III (KMG-III): the genomes of soil and plant-associated and newly described type strains.</title>
        <authorList>
            <person name="Whitman W."/>
        </authorList>
    </citation>
    <scope>NUCLEOTIDE SEQUENCE [LARGE SCALE GENOMIC DNA]</scope>
    <source>
        <strain evidence="9 10">CGMCC 1.10957</strain>
    </source>
</reference>
<protein>
    <submittedName>
        <fullName evidence="9">AGCS family alanine or glycine:cation symporter</fullName>
    </submittedName>
</protein>
<evidence type="ECO:0000313" key="10">
    <source>
        <dbReference type="Proteomes" id="UP000294930"/>
    </source>
</evidence>
<feature type="transmembrane region" description="Helical" evidence="8">
    <location>
        <begin position="39"/>
        <end position="64"/>
    </location>
</feature>
<keyword evidence="7 8" id="KW-0472">Membrane</keyword>
<evidence type="ECO:0000313" key="9">
    <source>
        <dbReference type="EMBL" id="TDY14254.1"/>
    </source>
</evidence>
<feature type="transmembrane region" description="Helical" evidence="8">
    <location>
        <begin position="500"/>
        <end position="516"/>
    </location>
</feature>
<evidence type="ECO:0000256" key="5">
    <source>
        <dbReference type="ARBA" id="ARBA00022692"/>
    </source>
</evidence>
<feature type="transmembrane region" description="Helical" evidence="8">
    <location>
        <begin position="305"/>
        <end position="329"/>
    </location>
</feature>
<feature type="transmembrane region" description="Helical" evidence="8">
    <location>
        <begin position="433"/>
        <end position="455"/>
    </location>
</feature>
<keyword evidence="10" id="KW-1185">Reference proteome</keyword>
<gene>
    <name evidence="9" type="ORF">A8975_0858</name>
</gene>
<proteinExistence type="inferred from homology"/>
<keyword evidence="8" id="KW-0769">Symport</keyword>
<evidence type="ECO:0000256" key="1">
    <source>
        <dbReference type="ARBA" id="ARBA00004651"/>
    </source>
</evidence>
<evidence type="ECO:0000256" key="2">
    <source>
        <dbReference type="ARBA" id="ARBA00009261"/>
    </source>
</evidence>
<comment type="subcellular location">
    <subcellularLocation>
        <location evidence="1 8">Cell membrane</location>
        <topology evidence="1 8">Multi-pass membrane protein</topology>
    </subcellularLocation>
</comment>
<feature type="transmembrane region" description="Helical" evidence="8">
    <location>
        <begin position="209"/>
        <end position="229"/>
    </location>
</feature>
<dbReference type="Gene3D" id="1.20.1740.10">
    <property type="entry name" value="Amino acid/polyamine transporter I"/>
    <property type="match status" value="1"/>
</dbReference>
<dbReference type="EMBL" id="SOQZ01000001">
    <property type="protein sequence ID" value="TDY14254.1"/>
    <property type="molecule type" value="Genomic_DNA"/>
</dbReference>
<feature type="transmembrane region" description="Helical" evidence="8">
    <location>
        <begin position="241"/>
        <end position="267"/>
    </location>
</feature>
<evidence type="ECO:0000256" key="6">
    <source>
        <dbReference type="ARBA" id="ARBA00022989"/>
    </source>
</evidence>
<sequence length="548" mass="58016">MTLILPLAISAQEKGLDEIVNDAFMPVAEGWEGFILTSIPIAGLNVPIVVILLVVGATFFTLYFKVPSITKFPTAINTVRGRYVDIEKHGVDKLYDNDEALAEEDIQDTIRDESAHGEVSHFQALATAVSGTVGLGNIAGVAVAIATGGPGATFWMIVCGLLGMSTKFVECTLGVKYRDVGKDGTIYGGPMYYLSKGLKATGKAGLGKVLGILFAILCVGASFGGGNAFQSNQATVQISSLIGVSGGATGSIIGLILAVLVGIVIIGGIKRIAKITEKIVPFMAGIYVLAALIIIFANFKYIDDAFGLIMEGAFTPMAGLGGFIGVLIVGFQRAAFSNEAGAGSAAIAHSAVRTKYPASEGVVALLEPFIDTVVICTMTALVIIFFNIDGTNMQSVFTYGAVEGSNVMINATGERIGGVDLTSEAFDSVIPGFSYVLTIAIVLFAFSTMISWSYYGLQSWKYLFGRGKAADLTYKILFLLFVIIGAAATLDAVIKFSDAMILALVFPNMIGLLLLFPKVREEMKRYLDAIAIKKEALEDGHEDITKHM</sequence>
<evidence type="ECO:0000256" key="7">
    <source>
        <dbReference type="ARBA" id="ARBA00023136"/>
    </source>
</evidence>
<name>A0ABY2G8Y2_9FLAO</name>
<dbReference type="PRINTS" id="PR00175">
    <property type="entry name" value="NAALASMPORT"/>
</dbReference>
<evidence type="ECO:0000256" key="3">
    <source>
        <dbReference type="ARBA" id="ARBA00022448"/>
    </source>
</evidence>
<evidence type="ECO:0000256" key="8">
    <source>
        <dbReference type="RuleBase" id="RU363064"/>
    </source>
</evidence>
<feature type="transmembrane region" description="Helical" evidence="8">
    <location>
        <begin position="476"/>
        <end position="494"/>
    </location>
</feature>
<organism evidence="9 10">
    <name type="scientific">Meridianimaribacter flavus</name>
    <dbReference type="NCBI Taxonomy" id="571115"/>
    <lineage>
        <taxon>Bacteria</taxon>
        <taxon>Pseudomonadati</taxon>
        <taxon>Bacteroidota</taxon>
        <taxon>Flavobacteriia</taxon>
        <taxon>Flavobacteriales</taxon>
        <taxon>Flavobacteriaceae</taxon>
        <taxon>Meridianimaribacter</taxon>
    </lineage>
</organism>
<dbReference type="PANTHER" id="PTHR30330:SF3">
    <property type="entry name" value="TRANSCRIPTIONAL REGULATOR, LRP FAMILY"/>
    <property type="match status" value="1"/>
</dbReference>
<accession>A0ABY2G8Y2</accession>
<keyword evidence="5 8" id="KW-0812">Transmembrane</keyword>
<dbReference type="InterPro" id="IPR001463">
    <property type="entry name" value="Na/Ala_symport"/>
</dbReference>
<comment type="similarity">
    <text evidence="2 8">Belongs to the alanine or glycine:cation symporter (AGCS) (TC 2.A.25) family.</text>
</comment>
<dbReference type="PANTHER" id="PTHR30330">
    <property type="entry name" value="AGSS FAMILY TRANSPORTER, SODIUM-ALANINE"/>
    <property type="match status" value="1"/>
</dbReference>
<evidence type="ECO:0000256" key="4">
    <source>
        <dbReference type="ARBA" id="ARBA00022475"/>
    </source>
</evidence>
<dbReference type="Pfam" id="PF01235">
    <property type="entry name" value="Na_Ala_symp"/>
    <property type="match status" value="1"/>
</dbReference>
<keyword evidence="6 8" id="KW-1133">Transmembrane helix</keyword>
<feature type="transmembrane region" description="Helical" evidence="8">
    <location>
        <begin position="362"/>
        <end position="388"/>
    </location>
</feature>
<keyword evidence="4 8" id="KW-1003">Cell membrane</keyword>
<comment type="caution">
    <text evidence="9">The sequence shown here is derived from an EMBL/GenBank/DDBJ whole genome shotgun (WGS) entry which is preliminary data.</text>
</comment>
<feature type="transmembrane region" description="Helical" evidence="8">
    <location>
        <begin position="279"/>
        <end position="299"/>
    </location>
</feature>
<dbReference type="Proteomes" id="UP000294930">
    <property type="component" value="Unassembled WGS sequence"/>
</dbReference>
<dbReference type="NCBIfam" id="TIGR00835">
    <property type="entry name" value="agcS"/>
    <property type="match status" value="1"/>
</dbReference>